<dbReference type="Pfam" id="PF00211">
    <property type="entry name" value="Guanylate_cyc"/>
    <property type="match status" value="1"/>
</dbReference>
<keyword evidence="2" id="KW-0812">Transmembrane</keyword>
<dbReference type="CDD" id="cd07302">
    <property type="entry name" value="CHD"/>
    <property type="match status" value="1"/>
</dbReference>
<evidence type="ECO:0000313" key="4">
    <source>
        <dbReference type="EMBL" id="NEK23742.1"/>
    </source>
</evidence>
<dbReference type="InterPro" id="IPR019734">
    <property type="entry name" value="TPR_rpt"/>
</dbReference>
<dbReference type="SMART" id="SM00028">
    <property type="entry name" value="TPR"/>
    <property type="match status" value="4"/>
</dbReference>
<dbReference type="Pfam" id="PF13181">
    <property type="entry name" value="TPR_8"/>
    <property type="match status" value="2"/>
</dbReference>
<dbReference type="RefSeq" id="WP_164354662.1">
    <property type="nucleotide sequence ID" value="NZ_JAABNT010000009.1"/>
</dbReference>
<proteinExistence type="predicted"/>
<evidence type="ECO:0000256" key="1">
    <source>
        <dbReference type="PROSITE-ProRule" id="PRU00339"/>
    </source>
</evidence>
<evidence type="ECO:0000259" key="3">
    <source>
        <dbReference type="PROSITE" id="PS50125"/>
    </source>
</evidence>
<dbReference type="PANTHER" id="PTHR43081">
    <property type="entry name" value="ADENYLATE CYCLASE, TERMINAL-DIFFERENTIATION SPECIFIC-RELATED"/>
    <property type="match status" value="1"/>
</dbReference>
<dbReference type="PROSITE" id="PS50005">
    <property type="entry name" value="TPR"/>
    <property type="match status" value="2"/>
</dbReference>
<accession>A0A6P0CC49</accession>
<dbReference type="EMBL" id="JAABNT010000009">
    <property type="protein sequence ID" value="NEK23742.1"/>
    <property type="molecule type" value="Genomic_DNA"/>
</dbReference>
<evidence type="ECO:0000313" key="5">
    <source>
        <dbReference type="Proteomes" id="UP000468591"/>
    </source>
</evidence>
<sequence length="617" mass="68036">MERRVAAVLAADMVGFSRLVERDEVGTLKRQKRHLQELIEPMITAKKGRIVKLTGDGLIAEFSSVVEAVQCAVSVQAEMATREADFPDDDKIKYRVAIHLGDVIFDDGDVYGDGVNVAARLEALAKPGGVVVSGTAYDVLKANVDVAYKSLGEQKLKNISTPVRVYQVVEGSPVAPAVGDPRRLLWATAAAVVVMAMLGGVLWWLQRPDSEALNPEEPALALTDKPSIAVLPFDNLSGDPEQEYFADGITEDLITDMSKLTGLTVIARNSTFVYKARSVSVNEIGQELGVRYVLEGSVRRSGDQVRINAKLIDAKTEENLWAERYDGALANVFSLQDEVTRKIVSALSVTLTTEERESLNEAYEVHPEAYDLYLKGQSLVNSYSLQSSIEARDYLQRAILLDPSFGRAYAALALSYAADATFGWSGDLTRAQDKAISYARKALALNSSSPQVYITLAQVYGSQRNLEAGIEEVRRAIALDPNFADGYVLLGMFQAYSGRPDEGIEAILKAMELSPDHGYIYPYGLAVAHFVKAQYDEAIPILEAVLERNNNFHQGRLLYISILGLLDRIDDAEWEAEEVLAALPEFSIVEEEERVRFVREEDRERYVLGLRKAGLPD</sequence>
<protein>
    <submittedName>
        <fullName evidence="4">Adenylate/guanylate cyclase domain-containing protein</fullName>
    </submittedName>
</protein>
<keyword evidence="1" id="KW-0802">TPR repeat</keyword>
<dbReference type="Gene3D" id="3.30.70.1230">
    <property type="entry name" value="Nucleotide cyclase"/>
    <property type="match status" value="1"/>
</dbReference>
<dbReference type="SUPFAM" id="SSF55073">
    <property type="entry name" value="Nucleotide cyclase"/>
    <property type="match status" value="1"/>
</dbReference>
<dbReference type="Proteomes" id="UP000468591">
    <property type="component" value="Unassembled WGS sequence"/>
</dbReference>
<dbReference type="PANTHER" id="PTHR43081:SF19">
    <property type="entry name" value="PH-SENSITIVE ADENYLATE CYCLASE RV1264"/>
    <property type="match status" value="1"/>
</dbReference>
<dbReference type="InterPro" id="IPR050697">
    <property type="entry name" value="Adenylyl/Guanylyl_Cyclase_3/4"/>
</dbReference>
<dbReference type="SUPFAM" id="SSF48452">
    <property type="entry name" value="TPR-like"/>
    <property type="match status" value="1"/>
</dbReference>
<dbReference type="InterPro" id="IPR001054">
    <property type="entry name" value="A/G_cyclase"/>
</dbReference>
<dbReference type="PROSITE" id="PS50125">
    <property type="entry name" value="GUANYLATE_CYCLASE_2"/>
    <property type="match status" value="1"/>
</dbReference>
<name>A0A6P0CC49_9RHOB</name>
<organism evidence="4 5">
    <name type="scientific">Sulfitobacter sediminilitoris</name>
    <dbReference type="NCBI Taxonomy" id="2698830"/>
    <lineage>
        <taxon>Bacteria</taxon>
        <taxon>Pseudomonadati</taxon>
        <taxon>Pseudomonadota</taxon>
        <taxon>Alphaproteobacteria</taxon>
        <taxon>Rhodobacterales</taxon>
        <taxon>Roseobacteraceae</taxon>
        <taxon>Sulfitobacter</taxon>
    </lineage>
</organism>
<keyword evidence="2" id="KW-1133">Transmembrane helix</keyword>
<evidence type="ECO:0000256" key="2">
    <source>
        <dbReference type="SAM" id="Phobius"/>
    </source>
</evidence>
<comment type="caution">
    <text evidence="4">The sequence shown here is derived from an EMBL/GenBank/DDBJ whole genome shotgun (WGS) entry which is preliminary data.</text>
</comment>
<feature type="domain" description="Guanylate cyclase" evidence="3">
    <location>
        <begin position="7"/>
        <end position="122"/>
    </location>
</feature>
<dbReference type="Gene3D" id="3.40.50.10610">
    <property type="entry name" value="ABC-type transport auxiliary lipoprotein component"/>
    <property type="match status" value="1"/>
</dbReference>
<dbReference type="Gene3D" id="1.25.40.10">
    <property type="entry name" value="Tetratricopeptide repeat domain"/>
    <property type="match status" value="1"/>
</dbReference>
<dbReference type="AlphaFoldDB" id="A0A6P0CC49"/>
<dbReference type="GO" id="GO:0006171">
    <property type="term" value="P:cAMP biosynthetic process"/>
    <property type="evidence" value="ECO:0007669"/>
    <property type="project" value="TreeGrafter"/>
</dbReference>
<keyword evidence="2" id="KW-0472">Membrane</keyword>
<feature type="repeat" description="TPR" evidence="1">
    <location>
        <begin position="450"/>
        <end position="483"/>
    </location>
</feature>
<dbReference type="GO" id="GO:0035556">
    <property type="term" value="P:intracellular signal transduction"/>
    <property type="evidence" value="ECO:0007669"/>
    <property type="project" value="InterPro"/>
</dbReference>
<reference evidence="4 5" key="1">
    <citation type="submission" date="2020-01" db="EMBL/GenBank/DDBJ databases">
        <title>Sulfitobacter sediminilitoris sp. nov., isolated from a tidal flat.</title>
        <authorList>
            <person name="Park S."/>
            <person name="Yoon J.-H."/>
        </authorList>
    </citation>
    <scope>NUCLEOTIDE SEQUENCE [LARGE SCALE GENOMIC DNA]</scope>
    <source>
        <strain evidence="4 5">JBTF-M27</strain>
    </source>
</reference>
<gene>
    <name evidence="4" type="ORF">GV827_15190</name>
</gene>
<feature type="repeat" description="TPR" evidence="1">
    <location>
        <begin position="484"/>
        <end position="517"/>
    </location>
</feature>
<dbReference type="InterPro" id="IPR011990">
    <property type="entry name" value="TPR-like_helical_dom_sf"/>
</dbReference>
<dbReference type="GO" id="GO:0004016">
    <property type="term" value="F:adenylate cyclase activity"/>
    <property type="evidence" value="ECO:0007669"/>
    <property type="project" value="UniProtKB-ARBA"/>
</dbReference>
<dbReference type="InterPro" id="IPR029787">
    <property type="entry name" value="Nucleotide_cyclase"/>
</dbReference>
<keyword evidence="5" id="KW-1185">Reference proteome</keyword>
<feature type="transmembrane region" description="Helical" evidence="2">
    <location>
        <begin position="184"/>
        <end position="205"/>
    </location>
</feature>